<dbReference type="Proteomes" id="UP000746747">
    <property type="component" value="Unassembled WGS sequence"/>
</dbReference>
<accession>A0A8J2PQA8</accession>
<gene>
    <name evidence="1" type="ORF">CJOHNSTONI_LOCUS1273</name>
</gene>
<comment type="caution">
    <text evidence="1">The sequence shown here is derived from an EMBL/GenBank/DDBJ whole genome shotgun (WGS) entry which is preliminary data.</text>
</comment>
<organism evidence="1 2">
    <name type="scientific">Cercopithifilaria johnstoni</name>
    <dbReference type="NCBI Taxonomy" id="2874296"/>
    <lineage>
        <taxon>Eukaryota</taxon>
        <taxon>Metazoa</taxon>
        <taxon>Ecdysozoa</taxon>
        <taxon>Nematoda</taxon>
        <taxon>Chromadorea</taxon>
        <taxon>Rhabditida</taxon>
        <taxon>Spirurina</taxon>
        <taxon>Spiruromorpha</taxon>
        <taxon>Filarioidea</taxon>
        <taxon>Onchocercidae</taxon>
        <taxon>Cercopithifilaria</taxon>
    </lineage>
</organism>
<reference evidence="1" key="1">
    <citation type="submission" date="2021-09" db="EMBL/GenBank/DDBJ databases">
        <authorList>
            <consortium name="Pathogen Informatics"/>
        </authorList>
    </citation>
    <scope>NUCLEOTIDE SEQUENCE</scope>
</reference>
<keyword evidence="2" id="KW-1185">Reference proteome</keyword>
<evidence type="ECO:0000313" key="2">
    <source>
        <dbReference type="Proteomes" id="UP000746747"/>
    </source>
</evidence>
<evidence type="ECO:0000313" key="1">
    <source>
        <dbReference type="EMBL" id="CAG9530823.1"/>
    </source>
</evidence>
<proteinExistence type="predicted"/>
<protein>
    <submittedName>
        <fullName evidence="1">Uncharacterized protein</fullName>
    </submittedName>
</protein>
<sequence>MLNFATIDIYTPIVLEIHDMPKFYFELTIAKILDRNIRLQQYYKFNSVIRYDCQQSSGYYRSSSIHEKRKKRCLQHLGFPGRLRSKY</sequence>
<name>A0A8J2PQA8_9BILA</name>
<dbReference type="AlphaFoldDB" id="A0A8J2PQA8"/>
<dbReference type="EMBL" id="CAKAEH010000385">
    <property type="protein sequence ID" value="CAG9530823.1"/>
    <property type="molecule type" value="Genomic_DNA"/>
</dbReference>